<dbReference type="AlphaFoldDB" id="A0AAD1WTF3"/>
<protein>
    <submittedName>
        <fullName evidence="1">Uncharacterized protein</fullName>
    </submittedName>
</protein>
<gene>
    <name evidence="1" type="ORF">PECUL_23A017929</name>
</gene>
<accession>A0AAD1WTF3</accession>
<name>A0AAD1WTF3_PELCU</name>
<dbReference type="InterPro" id="IPR042566">
    <property type="entry name" value="L1_C"/>
</dbReference>
<proteinExistence type="predicted"/>
<keyword evidence="2" id="KW-1185">Reference proteome</keyword>
<evidence type="ECO:0000313" key="1">
    <source>
        <dbReference type="EMBL" id="CAH2325499.1"/>
    </source>
</evidence>
<dbReference type="Gene3D" id="3.30.250.20">
    <property type="entry name" value="L1 transposable element, C-terminal domain"/>
    <property type="match status" value="1"/>
</dbReference>
<dbReference type="Proteomes" id="UP001295444">
    <property type="component" value="Chromosome 12"/>
</dbReference>
<organism evidence="1 2">
    <name type="scientific">Pelobates cultripes</name>
    <name type="common">Western spadefoot toad</name>
    <dbReference type="NCBI Taxonomy" id="61616"/>
    <lineage>
        <taxon>Eukaryota</taxon>
        <taxon>Metazoa</taxon>
        <taxon>Chordata</taxon>
        <taxon>Craniata</taxon>
        <taxon>Vertebrata</taxon>
        <taxon>Euteleostomi</taxon>
        <taxon>Amphibia</taxon>
        <taxon>Batrachia</taxon>
        <taxon>Anura</taxon>
        <taxon>Pelobatoidea</taxon>
        <taxon>Pelobatidae</taxon>
        <taxon>Pelobates</taxon>
    </lineage>
</organism>
<sequence>MQASRANTPLPEKFGKINLFTDLSSVTMFKRCTFAPITAALRAANIPYKGGLPVKLMVKRSKPIFSPEDGKRLLQEWNIPVTSYEPPTSLSKVSPKKLTKDWSSISRPLQTFTARRPPPT</sequence>
<evidence type="ECO:0000313" key="2">
    <source>
        <dbReference type="Proteomes" id="UP001295444"/>
    </source>
</evidence>
<dbReference type="EMBL" id="OW240923">
    <property type="protein sequence ID" value="CAH2325499.1"/>
    <property type="molecule type" value="Genomic_DNA"/>
</dbReference>
<reference evidence="1" key="1">
    <citation type="submission" date="2022-03" db="EMBL/GenBank/DDBJ databases">
        <authorList>
            <person name="Alioto T."/>
            <person name="Alioto T."/>
            <person name="Gomez Garrido J."/>
        </authorList>
    </citation>
    <scope>NUCLEOTIDE SEQUENCE</scope>
</reference>